<organism evidence="1 2">
    <name type="scientific">Hymenobacter yonginensis</name>
    <dbReference type="NCBI Taxonomy" id="748197"/>
    <lineage>
        <taxon>Bacteria</taxon>
        <taxon>Pseudomonadati</taxon>
        <taxon>Bacteroidota</taxon>
        <taxon>Cytophagia</taxon>
        <taxon>Cytophagales</taxon>
        <taxon>Hymenobacteraceae</taxon>
        <taxon>Hymenobacter</taxon>
    </lineage>
</organism>
<dbReference type="Proteomes" id="UP001211872">
    <property type="component" value="Chromosome"/>
</dbReference>
<keyword evidence="2" id="KW-1185">Reference proteome</keyword>
<name>A0ABY7PMF5_9BACT</name>
<evidence type="ECO:0000313" key="2">
    <source>
        <dbReference type="Proteomes" id="UP001211872"/>
    </source>
</evidence>
<dbReference type="EMBL" id="CP115396">
    <property type="protein sequence ID" value="WBO84392.1"/>
    <property type="molecule type" value="Genomic_DNA"/>
</dbReference>
<proteinExistence type="predicted"/>
<protein>
    <submittedName>
        <fullName evidence="1">Uncharacterized protein</fullName>
    </submittedName>
</protein>
<accession>A0ABY7PMF5</accession>
<evidence type="ECO:0000313" key="1">
    <source>
        <dbReference type="EMBL" id="WBO84392.1"/>
    </source>
</evidence>
<reference evidence="1 2" key="1">
    <citation type="journal article" date="2011" name="Int. J. Syst. Evol. Microbiol.">
        <title>Hymenobacter yonginensis sp. nov., isolated from a mesotrophic artificial lake.</title>
        <authorList>
            <person name="Joung Y."/>
            <person name="Cho S.H."/>
            <person name="Kim H."/>
            <person name="Kim S.B."/>
            <person name="Joh K."/>
        </authorList>
    </citation>
    <scope>NUCLEOTIDE SEQUENCE [LARGE SCALE GENOMIC DNA]</scope>
    <source>
        <strain evidence="1 2">KCTC 22745</strain>
    </source>
</reference>
<gene>
    <name evidence="1" type="ORF">O9Z63_18740</name>
</gene>
<dbReference type="RefSeq" id="WP_270126916.1">
    <property type="nucleotide sequence ID" value="NZ_CP115396.1"/>
</dbReference>
<sequence length="134" mass="15253">MEVTYQVLKSSWGISICMGAWGTIVNDVLLDSADVVVAESGVSVRNKSGIVLTDNENSFFIKAVNRIEPIAREILGDKRIVIDITKLDFSHCDYQEEGVYAVFIKWFTRFFELQEIEVPATYDRCSNRYVFQIG</sequence>